<comment type="similarity">
    <text evidence="1">Belongs to the SorC transcriptional regulatory family.</text>
</comment>
<dbReference type="GO" id="GO:0006352">
    <property type="term" value="P:DNA-templated transcription initiation"/>
    <property type="evidence" value="ECO:0007669"/>
    <property type="project" value="InterPro"/>
</dbReference>
<dbReference type="EMBL" id="BMKB01000002">
    <property type="protein sequence ID" value="GGA48345.1"/>
    <property type="molecule type" value="Genomic_DNA"/>
</dbReference>
<evidence type="ECO:0000256" key="2">
    <source>
        <dbReference type="ARBA" id="ARBA00023015"/>
    </source>
</evidence>
<evidence type="ECO:0000259" key="5">
    <source>
        <dbReference type="Pfam" id="PF04198"/>
    </source>
</evidence>
<dbReference type="GO" id="GO:0003700">
    <property type="term" value="F:DNA-binding transcription factor activity"/>
    <property type="evidence" value="ECO:0007669"/>
    <property type="project" value="InterPro"/>
</dbReference>
<comment type="caution">
    <text evidence="7">The sequence shown here is derived from an EMBL/GenBank/DDBJ whole genome shotgun (WGS) entry which is preliminary data.</text>
</comment>
<dbReference type="Proteomes" id="UP000596977">
    <property type="component" value="Unassembled WGS sequence"/>
</dbReference>
<evidence type="ECO:0000313" key="7">
    <source>
        <dbReference type="EMBL" id="GGA48345.1"/>
    </source>
</evidence>
<evidence type="ECO:0000313" key="8">
    <source>
        <dbReference type="Proteomes" id="UP000596977"/>
    </source>
</evidence>
<evidence type="ECO:0000256" key="4">
    <source>
        <dbReference type="ARBA" id="ARBA00023163"/>
    </source>
</evidence>
<dbReference type="Pfam" id="PF04545">
    <property type="entry name" value="Sigma70_r4"/>
    <property type="match status" value="1"/>
</dbReference>
<dbReference type="PANTHER" id="PTHR34294">
    <property type="entry name" value="TRANSCRIPTIONAL REGULATOR-RELATED"/>
    <property type="match status" value="1"/>
</dbReference>
<dbReference type="GO" id="GO:0030246">
    <property type="term" value="F:carbohydrate binding"/>
    <property type="evidence" value="ECO:0007669"/>
    <property type="project" value="InterPro"/>
</dbReference>
<dbReference type="InterPro" id="IPR007324">
    <property type="entry name" value="Sugar-bd_dom_put"/>
</dbReference>
<sequence>MARLRGETNRTLSSAASLRLRAAWLYFNQKMTQKEIGDRLGVSRATVMRMLEEAQRRNEVQIWISEGIDECIALAIELEKSFSLDEAVVVPTSQETDDPSRAVGAALGRFLSETVAENMTLGVGWGRTLTASLDTFAPMRRDGVKVVSLLGGLIHPRHTNPVEYSWRLASLMDAECYFFLAPLIVDSIDTKRTLIEKCGLETLIDIATKLDVAVISCGNVTREGASLARDFVTADELRELIAAGSVCDVMCNFLDAQGRTVDHPVNQRVMSVDLDTMGKAGHVVLATGGQERAGALRATMQRLDVNTLITDEGAARALLDKGVPSQ</sequence>
<dbReference type="InterPro" id="IPR036388">
    <property type="entry name" value="WH-like_DNA-bd_sf"/>
</dbReference>
<keyword evidence="8" id="KW-1185">Reference proteome</keyword>
<organism evidence="7 8">
    <name type="scientific">Pelagibacterium lentulum</name>
    <dbReference type="NCBI Taxonomy" id="2029865"/>
    <lineage>
        <taxon>Bacteria</taxon>
        <taxon>Pseudomonadati</taxon>
        <taxon>Pseudomonadota</taxon>
        <taxon>Alphaproteobacteria</taxon>
        <taxon>Hyphomicrobiales</taxon>
        <taxon>Devosiaceae</taxon>
        <taxon>Pelagibacterium</taxon>
    </lineage>
</organism>
<reference evidence="7 8" key="1">
    <citation type="journal article" date="2014" name="Int. J. Syst. Evol. Microbiol.">
        <title>Complete genome sequence of Corynebacterium casei LMG S-19264T (=DSM 44701T), isolated from a smear-ripened cheese.</title>
        <authorList>
            <consortium name="US DOE Joint Genome Institute (JGI-PGF)"/>
            <person name="Walter F."/>
            <person name="Albersmeier A."/>
            <person name="Kalinowski J."/>
            <person name="Ruckert C."/>
        </authorList>
    </citation>
    <scope>NUCLEOTIDE SEQUENCE [LARGE SCALE GENOMIC DNA]</scope>
    <source>
        <strain evidence="7 8">CGMCC 1.15896</strain>
    </source>
</reference>
<name>A0A916RBJ5_9HYPH</name>
<evidence type="ECO:0000256" key="1">
    <source>
        <dbReference type="ARBA" id="ARBA00010466"/>
    </source>
</evidence>
<dbReference type="PANTHER" id="PTHR34294:SF1">
    <property type="entry name" value="TRANSCRIPTIONAL REGULATOR LSRR"/>
    <property type="match status" value="1"/>
</dbReference>
<dbReference type="InterPro" id="IPR007630">
    <property type="entry name" value="RNA_pol_sigma70_r4"/>
</dbReference>
<dbReference type="GO" id="GO:0003677">
    <property type="term" value="F:DNA binding"/>
    <property type="evidence" value="ECO:0007669"/>
    <property type="project" value="UniProtKB-KW"/>
</dbReference>
<dbReference type="SUPFAM" id="SSF100950">
    <property type="entry name" value="NagB/RpiA/CoA transferase-like"/>
    <property type="match status" value="1"/>
</dbReference>
<dbReference type="Pfam" id="PF04198">
    <property type="entry name" value="Sugar-bind"/>
    <property type="match status" value="1"/>
</dbReference>
<dbReference type="InterPro" id="IPR037171">
    <property type="entry name" value="NagB/RpiA_transferase-like"/>
</dbReference>
<proteinExistence type="inferred from homology"/>
<accession>A0A916RBJ5</accession>
<dbReference type="RefSeq" id="WP_127070951.1">
    <property type="nucleotide sequence ID" value="NZ_BMKB01000002.1"/>
</dbReference>
<protein>
    <submittedName>
        <fullName evidence="7">Transcriptional regulator</fullName>
    </submittedName>
</protein>
<gene>
    <name evidence="7" type="ORF">GCM10011499_17810</name>
</gene>
<dbReference type="Gene3D" id="3.40.50.1360">
    <property type="match status" value="1"/>
</dbReference>
<keyword evidence="4" id="KW-0804">Transcription</keyword>
<dbReference type="InterPro" id="IPR051054">
    <property type="entry name" value="SorC_transcr_regulators"/>
</dbReference>
<evidence type="ECO:0000259" key="6">
    <source>
        <dbReference type="Pfam" id="PF04545"/>
    </source>
</evidence>
<evidence type="ECO:0000256" key="3">
    <source>
        <dbReference type="ARBA" id="ARBA00023125"/>
    </source>
</evidence>
<feature type="domain" description="RNA polymerase sigma-70 region 4" evidence="6">
    <location>
        <begin position="25"/>
        <end position="54"/>
    </location>
</feature>
<dbReference type="AlphaFoldDB" id="A0A916RBJ5"/>
<keyword evidence="2" id="KW-0805">Transcription regulation</keyword>
<feature type="domain" description="Sugar-binding" evidence="5">
    <location>
        <begin position="69"/>
        <end position="319"/>
    </location>
</feature>
<keyword evidence="3" id="KW-0238">DNA-binding</keyword>
<dbReference type="OrthoDB" id="7065657at2"/>
<dbReference type="Gene3D" id="1.10.10.10">
    <property type="entry name" value="Winged helix-like DNA-binding domain superfamily/Winged helix DNA-binding domain"/>
    <property type="match status" value="1"/>
</dbReference>